<dbReference type="SUPFAM" id="SSF52075">
    <property type="entry name" value="Outer arm dynein light chain 1"/>
    <property type="match status" value="2"/>
</dbReference>
<dbReference type="GeneTree" id="ENSGT00940000158583"/>
<dbReference type="SUPFAM" id="SSF52058">
    <property type="entry name" value="L domain-like"/>
    <property type="match status" value="1"/>
</dbReference>
<feature type="domain" description="U2A'/phosphoprotein 32 family A C-terminal" evidence="5">
    <location>
        <begin position="212"/>
        <end position="230"/>
    </location>
</feature>
<dbReference type="Ensembl" id="ENSCPBT00000000594.1">
    <property type="protein sequence ID" value="ENSCPBP00000000447.1"/>
    <property type="gene ID" value="ENSCPBG00000000335.1"/>
</dbReference>
<dbReference type="Pfam" id="PF14580">
    <property type="entry name" value="LRR_9"/>
    <property type="match status" value="3"/>
</dbReference>
<dbReference type="Proteomes" id="UP000694380">
    <property type="component" value="Unplaced"/>
</dbReference>
<dbReference type="Ensembl" id="ENSCPBT00000000645.1">
    <property type="protein sequence ID" value="ENSCPBP00000000492.1"/>
    <property type="gene ID" value="ENSCPBG00000000335.1"/>
</dbReference>
<evidence type="ECO:0000313" key="7">
    <source>
        <dbReference type="Proteomes" id="UP000694380"/>
    </source>
</evidence>
<dbReference type="InterPro" id="IPR032675">
    <property type="entry name" value="LRR_dom_sf"/>
</dbReference>
<dbReference type="InterPro" id="IPR003591">
    <property type="entry name" value="Leu-rich_rpt_typical-subtyp"/>
</dbReference>
<proteinExistence type="predicted"/>
<accession>A0A8C3EYW7</accession>
<dbReference type="PROSITE" id="PS51450">
    <property type="entry name" value="LRR"/>
    <property type="match status" value="13"/>
</dbReference>
<sequence length="1633" mass="186592">MIQSDNQSQNTEEIIKELCTSNGLSYEKIDQEGPETSTLEMFFSGYPKIVGMSFFPNLTTLTLVGQSIQKISDLEYCPLLKNLWIAECCLTKIDGLQHCTNLEKLYLYYNEISTIENLETLMKLEVIWLNNNQIKEIQGLHTLQNLKELNLAGNLIHKIGTCFDPNEQLERLNLSGNRICSFKELSNLASLPHLKDLSLNDPQYDPNPICLLCNYATHVLYHMPQLQSLDTYDVSQKQIKVLAEATVMKKIMYYNMRVKSVHRQLNEELEKLKERKCKLQKLPEDRIKLFSCNIKHLERELTELQTSGKIQNNKSIKSKRLEIEKSIDDSENTDEASEESSLEKKFFLKLDALRERITFWNRKLDEIEKIYQMEVKKKKKSNSLVVQFLLTELETVGNTRFEEGSPSDSWFNSCYDLILSRFCAWDFKAYGITGVKINRIIRVHNRILRMIFEEKFQMFLDKEVLSETENYRKMLECLFYVFDPDLPVKKKQLLQVLEDGFQAMEEHKLSRREEAVLLSNSLSICERPRIEFLQQQTKDERKNSNELEEPFICGKLIIAKVFLGHSVPAREKDPINQVNYPGANSVFRPRKHLLSDTSDADDETYSSMEHRNCDCRHRQCEWFVFDHELVLPEYVVEFEYTTLVKVQSLFSTLSNVIVEERKKNTEGFILSSDLQRDDEVMNMEPTVKARPKIVCLDEKTVLSVAKANIYSQIAVLNLHGNSLSKLRDISKLTGLRKLIVSFNEFTCLDDVYHLPNLEYFDASHNHVITLEGIRGLSKLKYLDLSWNQLKKTGEEINVLRKHTSNVLSLDIRHNPWHKPVSLRLSVIGRLKALTHLDGVQITEEEAAAAVCFIAGSKISQASLLEHSRTDEARPRILSVHPYAKILTQISKNKVDSQTHFNSSWYPRITVLDLDGQHLSKIANLEKLENLRWASFSNNNLTKIEGLESCLNLEELTLDGNCISNLEGISKLTKLTRLSVNNNHLTTLERCVFENLSHLHYLSLESNRITSLVGLQRAYALIELYISNNYVSTYQEIYHLKGLNNLVMLDMYGNLIVWKQDNYRLFVIFHLPSLKALDGTAVETADIESAKDLFGGRLTCDMIAERLGHSDFTKMQELNWTTSTIRTVDLVPADQFRNVCNVNLQNNNLISFSGLIFLPNVKILCLNYNHIESVLPRQKPQNHLTNRQQLYQKVTSSGYGQQGPSKGSRDAGFGENLPPIMQSLEVLHLGYNGISNLAQLQLSRLKNLKLLFLQGNEISQIEGLEGLQLLQELVLDHNRIKTIAEGSFARQTSLLALHLEENRLRELNNLQPLVKLQKLFLGLNKIQELSELEKLEVVPSLKELSIYGNPVTRKMSHRPLLVFRLPNLQVLDGMTVSTEERARAELHLIEQQGIPVANSPMDSGFPGLPITFSKHPPVRVTNVNLLEGINHLFGSDLMFPHVLEDPLQNEANKYKKSKNPGMVTINPRSIHAEIALRQVKGATANLLNQLTQQSGTTRTAYVHQNSRENDGSWNLRNGKSCQLVMEESISESYILKLGGVLAIHMSGTYNQMLNVVISKPVMAHFICLTAVNQLVIHMSGKIFRSTYVTGSATHRLAQLRNYLTTVHTLSGSCSACYFSRSAISPKLLCLSFVA</sequence>
<dbReference type="Pfam" id="PF13855">
    <property type="entry name" value="LRR_8"/>
    <property type="match status" value="2"/>
</dbReference>
<organism evidence="6 7">
    <name type="scientific">Chrysemys picta bellii</name>
    <name type="common">Western painted turtle</name>
    <name type="synonym">Emys bellii</name>
    <dbReference type="NCBI Taxonomy" id="8478"/>
    <lineage>
        <taxon>Eukaryota</taxon>
        <taxon>Metazoa</taxon>
        <taxon>Chordata</taxon>
        <taxon>Craniata</taxon>
        <taxon>Vertebrata</taxon>
        <taxon>Euteleostomi</taxon>
        <taxon>Archelosauria</taxon>
        <taxon>Testudinata</taxon>
        <taxon>Testudines</taxon>
        <taxon>Cryptodira</taxon>
        <taxon>Durocryptodira</taxon>
        <taxon>Testudinoidea</taxon>
        <taxon>Emydidae</taxon>
        <taxon>Chrysemys</taxon>
    </lineage>
</organism>
<dbReference type="Pfam" id="PF12799">
    <property type="entry name" value="LRR_4"/>
    <property type="match status" value="1"/>
</dbReference>
<evidence type="ECO:0000256" key="4">
    <source>
        <dbReference type="SAM" id="MobiDB-lite"/>
    </source>
</evidence>
<dbReference type="InterPro" id="IPR050836">
    <property type="entry name" value="SDS22/Internalin_LRR"/>
</dbReference>
<feature type="coiled-coil region" evidence="3">
    <location>
        <begin position="255"/>
        <end position="314"/>
    </location>
</feature>
<keyword evidence="7" id="KW-1185">Reference proteome</keyword>
<reference evidence="6" key="1">
    <citation type="submission" date="2025-05" db="UniProtKB">
        <authorList>
            <consortium name="Ensembl"/>
        </authorList>
    </citation>
    <scope>IDENTIFICATION</scope>
</reference>
<feature type="compositionally biased region" description="Polar residues" evidence="4">
    <location>
        <begin position="1194"/>
        <end position="1204"/>
    </location>
</feature>
<evidence type="ECO:0000256" key="3">
    <source>
        <dbReference type="SAM" id="Coils"/>
    </source>
</evidence>
<dbReference type="SMART" id="SM00446">
    <property type="entry name" value="LRRcap"/>
    <property type="match status" value="3"/>
</dbReference>
<gene>
    <name evidence="6" type="primary">LRRC9</name>
</gene>
<dbReference type="SMART" id="SM00365">
    <property type="entry name" value="LRR_SD22"/>
    <property type="match status" value="18"/>
</dbReference>
<protein>
    <submittedName>
        <fullName evidence="6">Leucine rich repeat containing 9</fullName>
    </submittedName>
</protein>
<dbReference type="InterPro" id="IPR001611">
    <property type="entry name" value="Leu-rich_rpt"/>
</dbReference>
<dbReference type="InterPro" id="IPR025875">
    <property type="entry name" value="Leu-rich_rpt_4"/>
</dbReference>
<evidence type="ECO:0000313" key="6">
    <source>
        <dbReference type="Ensembl" id="ENSCPBP00000000447.1"/>
    </source>
</evidence>
<keyword evidence="1" id="KW-0433">Leucine-rich repeat</keyword>
<feature type="domain" description="U2A'/phosphoprotein 32 family A C-terminal" evidence="5">
    <location>
        <begin position="819"/>
        <end position="837"/>
    </location>
</feature>
<name>A0A8C3EYW7_CHRPI</name>
<evidence type="ECO:0000259" key="5">
    <source>
        <dbReference type="SMART" id="SM00446"/>
    </source>
</evidence>
<dbReference type="Gene3D" id="3.80.10.10">
    <property type="entry name" value="Ribonuclease Inhibitor"/>
    <property type="match status" value="7"/>
</dbReference>
<dbReference type="OrthoDB" id="1517790at2759"/>
<keyword evidence="2" id="KW-0677">Repeat</keyword>
<evidence type="ECO:0000256" key="2">
    <source>
        <dbReference type="ARBA" id="ARBA00022737"/>
    </source>
</evidence>
<feature type="domain" description="U2A'/phosphoprotein 32 family A C-terminal" evidence="5">
    <location>
        <begin position="1059"/>
        <end position="1077"/>
    </location>
</feature>
<dbReference type="InterPro" id="IPR003603">
    <property type="entry name" value="U2A'_phosphoprotein32A_C"/>
</dbReference>
<evidence type="ECO:0000256" key="1">
    <source>
        <dbReference type="ARBA" id="ARBA00022614"/>
    </source>
</evidence>
<keyword evidence="3" id="KW-0175">Coiled coil</keyword>
<feature type="region of interest" description="Disordered" evidence="4">
    <location>
        <begin position="1194"/>
        <end position="1213"/>
    </location>
</feature>
<dbReference type="PANTHER" id="PTHR46652:SF3">
    <property type="entry name" value="LEUCINE-RICH REPEAT-CONTAINING PROTEIN 9"/>
    <property type="match status" value="1"/>
</dbReference>
<dbReference type="SMART" id="SM00369">
    <property type="entry name" value="LRR_TYP"/>
    <property type="match status" value="12"/>
</dbReference>
<dbReference type="PANTHER" id="PTHR46652">
    <property type="entry name" value="LEUCINE-RICH REPEAT AND IQ DOMAIN-CONTAINING PROTEIN 1-RELATED"/>
    <property type="match status" value="1"/>
</dbReference>
<dbReference type="SMART" id="SM00364">
    <property type="entry name" value="LRR_BAC"/>
    <property type="match status" value="7"/>
</dbReference>